<keyword evidence="1" id="KW-0732">Signal</keyword>
<reference evidence="2" key="1">
    <citation type="submission" date="2020-06" db="EMBL/GenBank/DDBJ databases">
        <title>WGS assembly of Ceratodon purpureus strain R40.</title>
        <authorList>
            <person name="Carey S.B."/>
            <person name="Jenkins J."/>
            <person name="Shu S."/>
            <person name="Lovell J.T."/>
            <person name="Sreedasyam A."/>
            <person name="Maumus F."/>
            <person name="Tiley G.P."/>
            <person name="Fernandez-Pozo N."/>
            <person name="Barry K."/>
            <person name="Chen C."/>
            <person name="Wang M."/>
            <person name="Lipzen A."/>
            <person name="Daum C."/>
            <person name="Saski C.A."/>
            <person name="Payton A.C."/>
            <person name="Mcbreen J.C."/>
            <person name="Conrad R.E."/>
            <person name="Kollar L.M."/>
            <person name="Olsson S."/>
            <person name="Huttunen S."/>
            <person name="Landis J.B."/>
            <person name="Wickett N.J."/>
            <person name="Johnson M.G."/>
            <person name="Rensing S.A."/>
            <person name="Grimwood J."/>
            <person name="Schmutz J."/>
            <person name="Mcdaniel S.F."/>
        </authorList>
    </citation>
    <scope>NUCLEOTIDE SEQUENCE</scope>
    <source>
        <strain evidence="2">R40</strain>
    </source>
</reference>
<feature type="chain" id="PRO_5035902695" evidence="1">
    <location>
        <begin position="18"/>
        <end position="56"/>
    </location>
</feature>
<name>A0A8T0J2W7_CERPU</name>
<accession>A0A8T0J2W7</accession>
<evidence type="ECO:0000256" key="1">
    <source>
        <dbReference type="SAM" id="SignalP"/>
    </source>
</evidence>
<organism evidence="2 3">
    <name type="scientific">Ceratodon purpureus</name>
    <name type="common">Fire moss</name>
    <name type="synonym">Dicranum purpureum</name>
    <dbReference type="NCBI Taxonomy" id="3225"/>
    <lineage>
        <taxon>Eukaryota</taxon>
        <taxon>Viridiplantae</taxon>
        <taxon>Streptophyta</taxon>
        <taxon>Embryophyta</taxon>
        <taxon>Bryophyta</taxon>
        <taxon>Bryophytina</taxon>
        <taxon>Bryopsida</taxon>
        <taxon>Dicranidae</taxon>
        <taxon>Pseudoditrichales</taxon>
        <taxon>Ditrichaceae</taxon>
        <taxon>Ceratodon</taxon>
    </lineage>
</organism>
<gene>
    <name evidence="2" type="ORF">KC19_1G018700</name>
</gene>
<dbReference type="Proteomes" id="UP000822688">
    <property type="component" value="Chromosome 1"/>
</dbReference>
<keyword evidence="3" id="KW-1185">Reference proteome</keyword>
<evidence type="ECO:0000313" key="2">
    <source>
        <dbReference type="EMBL" id="KAG0589406.1"/>
    </source>
</evidence>
<proteinExistence type="predicted"/>
<dbReference type="AlphaFoldDB" id="A0A8T0J2W7"/>
<comment type="caution">
    <text evidence="2">The sequence shown here is derived from an EMBL/GenBank/DDBJ whole genome shotgun (WGS) entry which is preliminary data.</text>
</comment>
<dbReference type="EMBL" id="CM026421">
    <property type="protein sequence ID" value="KAG0589406.1"/>
    <property type="molecule type" value="Genomic_DNA"/>
</dbReference>
<evidence type="ECO:0000313" key="3">
    <source>
        <dbReference type="Proteomes" id="UP000822688"/>
    </source>
</evidence>
<sequence length="56" mass="6611">MVMWTITWFIQVKLVELCSLRIWYKAITNKVTNSMVYKARIIGTADIQLYCTKPVQ</sequence>
<feature type="signal peptide" evidence="1">
    <location>
        <begin position="1"/>
        <end position="17"/>
    </location>
</feature>
<protein>
    <submittedName>
        <fullName evidence="2">Uncharacterized protein</fullName>
    </submittedName>
</protein>